<dbReference type="Proteomes" id="UP000321769">
    <property type="component" value="Unassembled WGS sequence"/>
</dbReference>
<protein>
    <recommendedName>
        <fullName evidence="1">HNH nuclease domain-containing protein</fullName>
    </recommendedName>
</protein>
<feature type="domain" description="HNH nuclease" evidence="1">
    <location>
        <begin position="307"/>
        <end position="359"/>
    </location>
</feature>
<reference evidence="2 3" key="1">
    <citation type="submission" date="2019-07" db="EMBL/GenBank/DDBJ databases">
        <title>Whole genome shotgun sequence of Aeromicrobium flavum NBRC 107625.</title>
        <authorList>
            <person name="Hosoyama A."/>
            <person name="Uohara A."/>
            <person name="Ohji S."/>
            <person name="Ichikawa N."/>
        </authorList>
    </citation>
    <scope>NUCLEOTIDE SEQUENCE [LARGE SCALE GENOMIC DNA]</scope>
    <source>
        <strain evidence="2 3">NBRC 107625</strain>
    </source>
</reference>
<evidence type="ECO:0000259" key="1">
    <source>
        <dbReference type="SMART" id="SM00507"/>
    </source>
</evidence>
<evidence type="ECO:0000313" key="3">
    <source>
        <dbReference type="Proteomes" id="UP000321769"/>
    </source>
</evidence>
<dbReference type="Gene3D" id="1.10.30.50">
    <property type="match status" value="1"/>
</dbReference>
<keyword evidence="3" id="KW-1185">Reference proteome</keyword>
<dbReference type="EMBL" id="BJZQ01000020">
    <property type="protein sequence ID" value="GEO90494.1"/>
    <property type="molecule type" value="Genomic_DNA"/>
</dbReference>
<proteinExistence type="predicted"/>
<name>A0A512HYI7_9ACTN</name>
<dbReference type="CDD" id="cd00085">
    <property type="entry name" value="HNHc"/>
    <property type="match status" value="1"/>
</dbReference>
<accession>A0A512HYI7</accession>
<organism evidence="2 3">
    <name type="scientific">Aeromicrobium flavum</name>
    <dbReference type="NCBI Taxonomy" id="416568"/>
    <lineage>
        <taxon>Bacteria</taxon>
        <taxon>Bacillati</taxon>
        <taxon>Actinomycetota</taxon>
        <taxon>Actinomycetes</taxon>
        <taxon>Propionibacteriales</taxon>
        <taxon>Nocardioidaceae</taxon>
        <taxon>Aeromicrobium</taxon>
    </lineage>
</organism>
<dbReference type="Pfam" id="PF02720">
    <property type="entry name" value="DUF222"/>
    <property type="match status" value="1"/>
</dbReference>
<dbReference type="SMART" id="SM00507">
    <property type="entry name" value="HNHc"/>
    <property type="match status" value="1"/>
</dbReference>
<dbReference type="RefSeq" id="WP_186813962.1">
    <property type="nucleotide sequence ID" value="NZ_BAAAYQ010000005.1"/>
</dbReference>
<comment type="caution">
    <text evidence="2">The sequence shown here is derived from an EMBL/GenBank/DDBJ whole genome shotgun (WGS) entry which is preliminary data.</text>
</comment>
<dbReference type="AlphaFoldDB" id="A0A512HYI7"/>
<evidence type="ECO:0000313" key="2">
    <source>
        <dbReference type="EMBL" id="GEO90494.1"/>
    </source>
</evidence>
<dbReference type="InterPro" id="IPR003870">
    <property type="entry name" value="DUF222"/>
</dbReference>
<sequence length="401" mass="44996">MSSGGIATVCDIARRRRAMAEFEEWSVVVTHHAERTAEIDRTDDIVLSKELARREVVLDLAQAFNVTERAIWAIIFEAEALRERTPAVWEAFRAGDLDAARVSAIADCAERLQTREAWAKLEHSAPEYAATHTVAELRSWLRRLRARLEPEETKKETARAIDDRRVSITHNDDGTSWLNALLPTGVALAVGDRLRKAANALPSIDPDTDEKDRRTRDQKMADLLAHWLTCSEGTHTDIRAEIAISIAATDLIGLTDGPGLTHDGEPVGSEWVRELAQSEHAILRRLVLDPVGEVLDTTVLSYRPPESLRKALRWRDGTCRVTGCRAPVHETDQDHAIDYDSGGATSASNLRCLCRKHHNMKSHGHLDDRHLDTPRRYVERYLPCPPVVTVIDFVDPYRLNA</sequence>
<dbReference type="InterPro" id="IPR003615">
    <property type="entry name" value="HNH_nuc"/>
</dbReference>
<gene>
    <name evidence="2" type="ORF">AFL01nite_28210</name>
</gene>